<evidence type="ECO:0000313" key="1">
    <source>
        <dbReference type="EMBL" id="CAG8955428.1"/>
    </source>
</evidence>
<organism evidence="1 2">
    <name type="scientific">Hymenoscyphus fraxineus</name>
    <dbReference type="NCBI Taxonomy" id="746836"/>
    <lineage>
        <taxon>Eukaryota</taxon>
        <taxon>Fungi</taxon>
        <taxon>Dikarya</taxon>
        <taxon>Ascomycota</taxon>
        <taxon>Pezizomycotina</taxon>
        <taxon>Leotiomycetes</taxon>
        <taxon>Helotiales</taxon>
        <taxon>Helotiaceae</taxon>
        <taxon>Hymenoscyphus</taxon>
    </lineage>
</organism>
<protein>
    <submittedName>
        <fullName evidence="1">Uncharacterized protein</fullName>
    </submittedName>
</protein>
<dbReference type="EMBL" id="CAJVRL010000063">
    <property type="protein sequence ID" value="CAG8955428.1"/>
    <property type="molecule type" value="Genomic_DNA"/>
</dbReference>
<reference evidence="1" key="1">
    <citation type="submission" date="2021-07" db="EMBL/GenBank/DDBJ databases">
        <authorList>
            <person name="Durling M."/>
        </authorList>
    </citation>
    <scope>NUCLEOTIDE SEQUENCE</scope>
</reference>
<comment type="caution">
    <text evidence="1">The sequence shown here is derived from an EMBL/GenBank/DDBJ whole genome shotgun (WGS) entry which is preliminary data.</text>
</comment>
<dbReference type="Proteomes" id="UP000696280">
    <property type="component" value="Unassembled WGS sequence"/>
</dbReference>
<gene>
    <name evidence="1" type="ORF">HYFRA_00010293</name>
</gene>
<dbReference type="AlphaFoldDB" id="A0A9N9KZ60"/>
<dbReference type="OrthoDB" id="448448at2759"/>
<keyword evidence="2" id="KW-1185">Reference proteome</keyword>
<accession>A0A9N9KZ60</accession>
<proteinExistence type="predicted"/>
<name>A0A9N9KZ60_9HELO</name>
<sequence>MVRTVIRPLGKISTQENLTSSIQRLFSMMIQADEESDVPVLNNLSWPDLWNEVLSTDFAGVEFPAQNGGLEINNSAIFDPGDGIESWATHNLLPLSQNLTPEPDLTTQYLFTTGQAPTPPPEQVCYGMIHRAAVKVQGDMSDVDAKLKAGDGSSEEGFNNFSLTRSDDRLVLEFSDGSTFGTLNTHTTSSLKELLDKPSVEFDTLGPTTQIREAIERAINAKDALVRVHINIYGPKDTAEEIGHHLSQHKTYLQRPDVLRRGVTYDNPHFFKYSDMELHDLENKLEVGKQRTTTIDEKGQFQKTINEVYASLTRGNHLNQVQGDERLETQLLP</sequence>
<evidence type="ECO:0000313" key="2">
    <source>
        <dbReference type="Proteomes" id="UP000696280"/>
    </source>
</evidence>